<sequence length="660" mass="74528">MEVDEEEDYVVQEIPVFLTQPENPLFLFQYPNQPATFELLPKIVKSCIKPENQEVELEMELETRDSTYSRSMGEQLALNCDGFEAEDKDKLFIRNLVDRKFLKSEKISVENNNLTVGILHDKKLTLAPVESVLALKPHLPYLDKTDKRAKQELKEDGELSEVEEEEDNSIAKAVTVKFARRENERMKKAREKSFNYLNAKSQEEPWYQTQFCDMFSKESTLETNKLKACLEDRIIAMTLEKETYMQCLIPAHDDDEVWKKDEVLCLRQLKTLPLSDQIRLLLKDVKIISTPKLKSFLGRPQSEDTEIKKCLHKKDEVLCLRQLKTLPLSDQIRLLLKDVKIISTPKLKSFLGRPQSEDTEIKKCLQQHAMLVHGNWIVKSDVLYPKESASGTCGVPAEVMCRTRDYMVFLFTQSMFVQKSQVTEKIRIPPQELSTMFEEIAQYHPGKGWKLLLPADEQFIAKNPDIVDRTRMWFTLKAKQIIETLSELSAAKSTSVSGRKNRHDSGSDREGARSRKNSTRSRHDSASDVENNAAGGRRRRTRTDSARSQGGGTDSASDLETGGSKASGPRDPMSSPSSSLKRKTTMAPRNEDSAEQAASGGRRRKNSANSASGSEREVGGKEVSAAELKKASRVNGRRAGIENGAVENGHGVLNGIKSPR</sequence>
<dbReference type="AlphaFoldDB" id="A0A3Q0JH88"/>
<feature type="region of interest" description="Disordered" evidence="1">
    <location>
        <begin position="490"/>
        <end position="635"/>
    </location>
</feature>
<dbReference type="InterPro" id="IPR006886">
    <property type="entry name" value="RNA_pol_III_Rpc5"/>
</dbReference>
<feature type="region of interest" description="Disordered" evidence="1">
    <location>
        <begin position="641"/>
        <end position="660"/>
    </location>
</feature>
<evidence type="ECO:0000313" key="3">
    <source>
        <dbReference type="RefSeq" id="XP_026687797.1"/>
    </source>
</evidence>
<dbReference type="KEGG" id="dci:103521196"/>
<reference evidence="3" key="1">
    <citation type="submission" date="2025-08" db="UniProtKB">
        <authorList>
            <consortium name="RefSeq"/>
        </authorList>
    </citation>
    <scope>IDENTIFICATION</scope>
</reference>
<organism evidence="2 3">
    <name type="scientific">Diaphorina citri</name>
    <name type="common">Asian citrus psyllid</name>
    <dbReference type="NCBI Taxonomy" id="121845"/>
    <lineage>
        <taxon>Eukaryota</taxon>
        <taxon>Metazoa</taxon>
        <taxon>Ecdysozoa</taxon>
        <taxon>Arthropoda</taxon>
        <taxon>Hexapoda</taxon>
        <taxon>Insecta</taxon>
        <taxon>Pterygota</taxon>
        <taxon>Neoptera</taxon>
        <taxon>Paraneoptera</taxon>
        <taxon>Hemiptera</taxon>
        <taxon>Sternorrhyncha</taxon>
        <taxon>Psylloidea</taxon>
        <taxon>Psyllidae</taxon>
        <taxon>Diaphorininae</taxon>
        <taxon>Diaphorina</taxon>
    </lineage>
</organism>
<dbReference type="STRING" id="121845.A0A3Q0JH88"/>
<dbReference type="PANTHER" id="PTHR12069:SF0">
    <property type="entry name" value="DNA-DIRECTED RNA POLYMERASE III SUBUNIT RPC5"/>
    <property type="match status" value="1"/>
</dbReference>
<dbReference type="GeneID" id="103521196"/>
<accession>A0A3Q0JH88</accession>
<dbReference type="PaxDb" id="121845-A0A3Q0JH88"/>
<keyword evidence="3" id="KW-0240">DNA-directed RNA polymerase</keyword>
<dbReference type="GO" id="GO:0005666">
    <property type="term" value="C:RNA polymerase III complex"/>
    <property type="evidence" value="ECO:0007669"/>
    <property type="project" value="TreeGrafter"/>
</dbReference>
<protein>
    <submittedName>
        <fullName evidence="3">LOW QUALITY PROTEIN: DNA-directed RNA polymerase III subunit RPC5</fullName>
    </submittedName>
</protein>
<dbReference type="Proteomes" id="UP000079169">
    <property type="component" value="Unplaced"/>
</dbReference>
<dbReference type="PANTHER" id="PTHR12069">
    <property type="entry name" value="DNA-DIRECTED RNA POLYMERASES III 80 KDA POLYPEPTIDE RNA POLYMERASE III SUBUNIT 5"/>
    <property type="match status" value="1"/>
</dbReference>
<name>A0A3Q0JH88_DIACI</name>
<evidence type="ECO:0000313" key="2">
    <source>
        <dbReference type="Proteomes" id="UP000079169"/>
    </source>
</evidence>
<dbReference type="RefSeq" id="XP_026687797.1">
    <property type="nucleotide sequence ID" value="XM_026831996.1"/>
</dbReference>
<keyword evidence="3" id="KW-0804">Transcription</keyword>
<dbReference type="GO" id="GO:0042797">
    <property type="term" value="P:tRNA transcription by RNA polymerase III"/>
    <property type="evidence" value="ECO:0007669"/>
    <property type="project" value="TreeGrafter"/>
</dbReference>
<evidence type="ECO:0000256" key="1">
    <source>
        <dbReference type="SAM" id="MobiDB-lite"/>
    </source>
</evidence>
<dbReference type="Pfam" id="PF04801">
    <property type="entry name" value="RPC5"/>
    <property type="match status" value="1"/>
</dbReference>
<gene>
    <name evidence="3" type="primary">LOC103521196</name>
</gene>
<keyword evidence="2" id="KW-1185">Reference proteome</keyword>
<feature type="compositionally biased region" description="Basic and acidic residues" evidence="1">
    <location>
        <begin position="503"/>
        <end position="513"/>
    </location>
</feature>
<proteinExistence type="predicted"/>